<evidence type="ECO:0000313" key="3">
    <source>
        <dbReference type="Proteomes" id="UP000838412"/>
    </source>
</evidence>
<protein>
    <submittedName>
        <fullName evidence="2">COLEC10 protein</fullName>
    </submittedName>
</protein>
<dbReference type="InterPro" id="IPR016187">
    <property type="entry name" value="CTDL_fold"/>
</dbReference>
<dbReference type="InterPro" id="IPR016186">
    <property type="entry name" value="C-type_lectin-like/link_sf"/>
</dbReference>
<keyword evidence="3" id="KW-1185">Reference proteome</keyword>
<dbReference type="PANTHER" id="PTHR22801">
    <property type="entry name" value="LITHOSTATHINE"/>
    <property type="match status" value="1"/>
</dbReference>
<organism evidence="2 3">
    <name type="scientific">Branchiostoma lanceolatum</name>
    <name type="common">Common lancelet</name>
    <name type="synonym">Amphioxus lanceolatum</name>
    <dbReference type="NCBI Taxonomy" id="7740"/>
    <lineage>
        <taxon>Eukaryota</taxon>
        <taxon>Metazoa</taxon>
        <taxon>Chordata</taxon>
        <taxon>Cephalochordata</taxon>
        <taxon>Leptocardii</taxon>
        <taxon>Amphioxiformes</taxon>
        <taxon>Branchiostomatidae</taxon>
        <taxon>Branchiostoma</taxon>
    </lineage>
</organism>
<dbReference type="EMBL" id="OV696696">
    <property type="protein sequence ID" value="CAH1239337.1"/>
    <property type="molecule type" value="Genomic_DNA"/>
</dbReference>
<dbReference type="PANTHER" id="PTHR22801:SF63">
    <property type="entry name" value="C-TYPE LECTIN DOMAIN-CONTAINING PROTEIN"/>
    <property type="match status" value="1"/>
</dbReference>
<evidence type="ECO:0000259" key="1">
    <source>
        <dbReference type="PROSITE" id="PS50041"/>
    </source>
</evidence>
<dbReference type="AlphaFoldDB" id="A0A8J9VYW8"/>
<dbReference type="Proteomes" id="UP000838412">
    <property type="component" value="Chromosome 11"/>
</dbReference>
<dbReference type="Pfam" id="PF00059">
    <property type="entry name" value="Lectin_C"/>
    <property type="match status" value="1"/>
</dbReference>
<name>A0A8J9VYW8_BRALA</name>
<dbReference type="InterPro" id="IPR001304">
    <property type="entry name" value="C-type_lectin-like"/>
</dbReference>
<accession>A0A8J9VYW8</accession>
<sequence>MCYKFATDEKTYSDAKSSCRATGGHLAMPKDQATNDFLAKLAKARYSEIDIFPWIGLTYQVQHGTWMWDDGTTLGTGQWNNWAPGD</sequence>
<dbReference type="PROSITE" id="PS50041">
    <property type="entry name" value="C_TYPE_LECTIN_2"/>
    <property type="match status" value="1"/>
</dbReference>
<dbReference type="SUPFAM" id="SSF56436">
    <property type="entry name" value="C-type lectin-like"/>
    <property type="match status" value="1"/>
</dbReference>
<feature type="domain" description="C-type lectin" evidence="1">
    <location>
        <begin position="1"/>
        <end position="86"/>
    </location>
</feature>
<dbReference type="OrthoDB" id="6369810at2759"/>
<gene>
    <name evidence="2" type="primary">COLEC10</name>
    <name evidence="2" type="ORF">BLAG_LOCUS3672</name>
</gene>
<proteinExistence type="predicted"/>
<evidence type="ECO:0000313" key="2">
    <source>
        <dbReference type="EMBL" id="CAH1239337.1"/>
    </source>
</evidence>
<dbReference type="InterPro" id="IPR050801">
    <property type="entry name" value="Ca-Dep_Lectins_ImmuneDev"/>
</dbReference>
<dbReference type="Gene3D" id="3.10.100.10">
    <property type="entry name" value="Mannose-Binding Protein A, subunit A"/>
    <property type="match status" value="1"/>
</dbReference>
<reference evidence="2" key="1">
    <citation type="submission" date="2022-01" db="EMBL/GenBank/DDBJ databases">
        <authorList>
            <person name="Braso-Vives M."/>
        </authorList>
    </citation>
    <scope>NUCLEOTIDE SEQUENCE</scope>
</reference>
<dbReference type="CDD" id="cd00037">
    <property type="entry name" value="CLECT"/>
    <property type="match status" value="1"/>
</dbReference>